<keyword evidence="9 14" id="KW-0067">ATP-binding</keyword>
<evidence type="ECO:0000313" key="15">
    <source>
        <dbReference type="EMBL" id="OHA75653.1"/>
    </source>
</evidence>
<dbReference type="InterPro" id="IPR018022">
    <property type="entry name" value="IPT"/>
</dbReference>
<evidence type="ECO:0000256" key="3">
    <source>
        <dbReference type="ARBA" id="ARBA00005842"/>
    </source>
</evidence>
<organism evidence="15 16">
    <name type="scientific">Candidatus Wildermuthbacteria bacterium RIFCSPLOWO2_01_FULL_48_35</name>
    <dbReference type="NCBI Taxonomy" id="1802463"/>
    <lineage>
        <taxon>Bacteria</taxon>
        <taxon>Candidatus Wildermuthiibacteriota</taxon>
    </lineage>
</organism>
<sequence length="287" mass="32883">GPTASGKSALAVRLAKKFGGEIISADSRQVYEGMDIGTGKITKKEMGGVPHYLLDVASPKKKFTVVRYRQKAVIAINRVFKKNKVPFLVGGTGFYIQAVVNGIMIPRVAPDWKLRRELERKTTQELFLILKKIDPLRAETIESKNKRRIIRAIEIVKKTGEPVPPLAKSPFPADVLIIGIKKSKNELKAAIRKRLLKRLKLGMLAEVKRLLKSGVSYKRLEEFGLEYRYAARYLQGELTYSDMVRQLQKAIEHYARRQIVWFKRDKRIHWVKNYTVAHKLALNFVRS</sequence>
<evidence type="ECO:0000256" key="9">
    <source>
        <dbReference type="ARBA" id="ARBA00022840"/>
    </source>
</evidence>
<evidence type="ECO:0000256" key="13">
    <source>
        <dbReference type="RuleBase" id="RU003784"/>
    </source>
</evidence>
<protein>
    <recommendedName>
        <fullName evidence="5 12">tRNA dimethylallyltransferase</fullName>
        <ecNumber evidence="4 12">2.5.1.75</ecNumber>
    </recommendedName>
</protein>
<dbReference type="EC" id="2.5.1.75" evidence="4 12"/>
<comment type="cofactor">
    <cofactor evidence="1">
        <name>Mg(2+)</name>
        <dbReference type="ChEBI" id="CHEBI:18420"/>
    </cofactor>
</comment>
<dbReference type="InterPro" id="IPR039657">
    <property type="entry name" value="Dimethylallyltransferase"/>
</dbReference>
<dbReference type="GO" id="GO:0052381">
    <property type="term" value="F:tRNA dimethylallyltransferase activity"/>
    <property type="evidence" value="ECO:0007669"/>
    <property type="project" value="UniProtKB-EC"/>
</dbReference>
<evidence type="ECO:0000256" key="10">
    <source>
        <dbReference type="ARBA" id="ARBA00022842"/>
    </source>
</evidence>
<evidence type="ECO:0000256" key="7">
    <source>
        <dbReference type="ARBA" id="ARBA00022694"/>
    </source>
</evidence>
<dbReference type="PANTHER" id="PTHR11088">
    <property type="entry name" value="TRNA DIMETHYLALLYLTRANSFERASE"/>
    <property type="match status" value="1"/>
</dbReference>
<dbReference type="GO" id="GO:0005524">
    <property type="term" value="F:ATP binding"/>
    <property type="evidence" value="ECO:0007669"/>
    <property type="project" value="UniProtKB-KW"/>
</dbReference>
<dbReference type="Gene3D" id="3.40.50.300">
    <property type="entry name" value="P-loop containing nucleotide triphosphate hydrolases"/>
    <property type="match status" value="1"/>
</dbReference>
<comment type="caution">
    <text evidence="15">The sequence shown here is derived from an EMBL/GenBank/DDBJ whole genome shotgun (WGS) entry which is preliminary data.</text>
</comment>
<evidence type="ECO:0000256" key="12">
    <source>
        <dbReference type="RuleBase" id="RU003783"/>
    </source>
</evidence>
<keyword evidence="8 14" id="KW-0547">Nucleotide-binding</keyword>
<dbReference type="PANTHER" id="PTHR11088:SF60">
    <property type="entry name" value="TRNA DIMETHYLALLYLTRANSFERASE"/>
    <property type="match status" value="1"/>
</dbReference>
<evidence type="ECO:0000256" key="11">
    <source>
        <dbReference type="ARBA" id="ARBA00049563"/>
    </source>
</evidence>
<evidence type="ECO:0000256" key="4">
    <source>
        <dbReference type="ARBA" id="ARBA00012665"/>
    </source>
</evidence>
<evidence type="ECO:0000256" key="1">
    <source>
        <dbReference type="ARBA" id="ARBA00001946"/>
    </source>
</evidence>
<dbReference type="NCBIfam" id="TIGR00174">
    <property type="entry name" value="miaA"/>
    <property type="match status" value="1"/>
</dbReference>
<dbReference type="Pfam" id="PF01715">
    <property type="entry name" value="IPPT"/>
    <property type="match status" value="1"/>
</dbReference>
<comment type="function">
    <text evidence="2 13">Catalyzes the transfer of a dimethylallyl group onto the adenine at position 37 in tRNAs that read codons beginning with uridine, leading to the formation of N6-(dimethylallyl)adenosine (i(6)A).</text>
</comment>
<evidence type="ECO:0000256" key="14">
    <source>
        <dbReference type="RuleBase" id="RU003785"/>
    </source>
</evidence>
<evidence type="ECO:0000256" key="6">
    <source>
        <dbReference type="ARBA" id="ARBA00022679"/>
    </source>
</evidence>
<keyword evidence="7 12" id="KW-0819">tRNA processing</keyword>
<keyword evidence="10" id="KW-0460">Magnesium</keyword>
<dbReference type="InterPro" id="IPR027417">
    <property type="entry name" value="P-loop_NTPase"/>
</dbReference>
<evidence type="ECO:0000313" key="16">
    <source>
        <dbReference type="Proteomes" id="UP000177081"/>
    </source>
</evidence>
<gene>
    <name evidence="15" type="ORF">A3A32_03820</name>
</gene>
<evidence type="ECO:0000256" key="2">
    <source>
        <dbReference type="ARBA" id="ARBA00003213"/>
    </source>
</evidence>
<dbReference type="Gene3D" id="1.10.20.140">
    <property type="match status" value="1"/>
</dbReference>
<dbReference type="EMBL" id="MHUI01000007">
    <property type="protein sequence ID" value="OHA75653.1"/>
    <property type="molecule type" value="Genomic_DNA"/>
</dbReference>
<name>A0A1G2RS42_9BACT</name>
<dbReference type="Proteomes" id="UP000177081">
    <property type="component" value="Unassembled WGS sequence"/>
</dbReference>
<dbReference type="SUPFAM" id="SSF52540">
    <property type="entry name" value="P-loop containing nucleoside triphosphate hydrolases"/>
    <property type="match status" value="1"/>
</dbReference>
<reference evidence="15 16" key="1">
    <citation type="journal article" date="2016" name="Nat. Commun.">
        <title>Thousands of microbial genomes shed light on interconnected biogeochemical processes in an aquifer system.</title>
        <authorList>
            <person name="Anantharaman K."/>
            <person name="Brown C.T."/>
            <person name="Hug L.A."/>
            <person name="Sharon I."/>
            <person name="Castelle C.J."/>
            <person name="Probst A.J."/>
            <person name="Thomas B.C."/>
            <person name="Singh A."/>
            <person name="Wilkins M.J."/>
            <person name="Karaoz U."/>
            <person name="Brodie E.L."/>
            <person name="Williams K.H."/>
            <person name="Hubbard S.S."/>
            <person name="Banfield J.F."/>
        </authorList>
    </citation>
    <scope>NUCLEOTIDE SEQUENCE [LARGE SCALE GENOMIC DNA]</scope>
</reference>
<proteinExistence type="inferred from homology"/>
<evidence type="ECO:0000256" key="8">
    <source>
        <dbReference type="ARBA" id="ARBA00022741"/>
    </source>
</evidence>
<comment type="catalytic activity">
    <reaction evidence="11 12">
        <text>adenosine(37) in tRNA + dimethylallyl diphosphate = N(6)-dimethylallyladenosine(37) in tRNA + diphosphate</text>
        <dbReference type="Rhea" id="RHEA:26482"/>
        <dbReference type="Rhea" id="RHEA-COMP:10162"/>
        <dbReference type="Rhea" id="RHEA-COMP:10375"/>
        <dbReference type="ChEBI" id="CHEBI:33019"/>
        <dbReference type="ChEBI" id="CHEBI:57623"/>
        <dbReference type="ChEBI" id="CHEBI:74411"/>
        <dbReference type="ChEBI" id="CHEBI:74415"/>
        <dbReference type="EC" id="2.5.1.75"/>
    </reaction>
</comment>
<feature type="non-terminal residue" evidence="15">
    <location>
        <position position="1"/>
    </location>
</feature>
<dbReference type="HAMAP" id="MF_00185">
    <property type="entry name" value="IPP_trans"/>
    <property type="match status" value="1"/>
</dbReference>
<accession>A0A1G2RS42</accession>
<dbReference type="GO" id="GO:0006400">
    <property type="term" value="P:tRNA modification"/>
    <property type="evidence" value="ECO:0007669"/>
    <property type="project" value="TreeGrafter"/>
</dbReference>
<evidence type="ECO:0000256" key="5">
    <source>
        <dbReference type="ARBA" id="ARBA00017477"/>
    </source>
</evidence>
<keyword evidence="6 14" id="KW-0808">Transferase</keyword>
<comment type="similarity">
    <text evidence="3 14">Belongs to the IPP transferase family.</text>
</comment>
<dbReference type="AlphaFoldDB" id="A0A1G2RS42"/>